<evidence type="ECO:0000313" key="4">
    <source>
        <dbReference type="Proteomes" id="UP001591681"/>
    </source>
</evidence>
<reference evidence="3 4" key="1">
    <citation type="submission" date="2024-09" db="EMBL/GenBank/DDBJ databases">
        <title>A chromosome-level genome assembly of Gray's grenadier anchovy, Coilia grayii.</title>
        <authorList>
            <person name="Fu Z."/>
        </authorList>
    </citation>
    <scope>NUCLEOTIDE SEQUENCE [LARGE SCALE GENOMIC DNA]</scope>
    <source>
        <strain evidence="3">G4</strain>
        <tissue evidence="3">Muscle</tissue>
    </source>
</reference>
<dbReference type="Pfam" id="PF02197">
    <property type="entry name" value="RIIa"/>
    <property type="match status" value="1"/>
</dbReference>
<accession>A0ABD1KDT1</accession>
<name>A0ABD1KDT1_9TELE</name>
<feature type="domain" description="RIIa" evidence="2">
    <location>
        <begin position="11"/>
        <end position="48"/>
    </location>
</feature>
<dbReference type="Proteomes" id="UP001591681">
    <property type="component" value="Unassembled WGS sequence"/>
</dbReference>
<dbReference type="InterPro" id="IPR038848">
    <property type="entry name" value="CABYR"/>
</dbReference>
<feature type="region of interest" description="Disordered" evidence="1">
    <location>
        <begin position="282"/>
        <end position="356"/>
    </location>
</feature>
<dbReference type="PANTHER" id="PTHR15494:SF0">
    <property type="entry name" value="CALCIUM-BINDING TYROSINE PHOSPHORYLATION-REGULATED PROTEIN"/>
    <property type="match status" value="1"/>
</dbReference>
<protein>
    <recommendedName>
        <fullName evidence="2">RIIa domain-containing protein</fullName>
    </recommendedName>
</protein>
<comment type="caution">
    <text evidence="3">The sequence shown here is derived from an EMBL/GenBank/DDBJ whole genome shotgun (WGS) entry which is preliminary data.</text>
</comment>
<feature type="region of interest" description="Disordered" evidence="1">
    <location>
        <begin position="436"/>
        <end position="457"/>
    </location>
</feature>
<dbReference type="InterPro" id="IPR047579">
    <property type="entry name" value="DD_CABYR_SP17"/>
</dbReference>
<dbReference type="AlphaFoldDB" id="A0ABD1KDT1"/>
<gene>
    <name evidence="3" type="ORF">ACEWY4_006512</name>
</gene>
<evidence type="ECO:0000256" key="1">
    <source>
        <dbReference type="SAM" id="MobiDB-lite"/>
    </source>
</evidence>
<proteinExistence type="predicted"/>
<feature type="compositionally biased region" description="Low complexity" evidence="1">
    <location>
        <begin position="287"/>
        <end position="304"/>
    </location>
</feature>
<dbReference type="InterPro" id="IPR003117">
    <property type="entry name" value="cAMP_dep_PK_reg_su_I/II_a/b"/>
</dbReference>
<dbReference type="EMBL" id="JBHFQA010000006">
    <property type="protein sequence ID" value="KAL2097305.1"/>
    <property type="molecule type" value="Genomic_DNA"/>
</dbReference>
<feature type="compositionally biased region" description="Polar residues" evidence="1">
    <location>
        <begin position="436"/>
        <end position="450"/>
    </location>
</feature>
<dbReference type="Gene3D" id="1.20.890.10">
    <property type="entry name" value="cAMP-dependent protein kinase regulatory subunit, dimerization-anchoring domain"/>
    <property type="match status" value="1"/>
</dbReference>
<dbReference type="SUPFAM" id="SSF47391">
    <property type="entry name" value="Dimerization-anchoring domain of cAMP-dependent PK regulatory subunit"/>
    <property type="match status" value="1"/>
</dbReference>
<dbReference type="SMART" id="SM00394">
    <property type="entry name" value="RIIa"/>
    <property type="match status" value="1"/>
</dbReference>
<dbReference type="CDD" id="cd12100">
    <property type="entry name" value="DD_CABYR_SP17"/>
    <property type="match status" value="1"/>
</dbReference>
<evidence type="ECO:0000313" key="3">
    <source>
        <dbReference type="EMBL" id="KAL2097305.1"/>
    </source>
</evidence>
<sequence>MLKRHTHVVPSGLPTLLEGFTRAALKKRPSNLGLFAWYYFTELTKYKAENETSDLRKLVREFHKYMAYRIRGDGFEVELSRKGYRVTSNENHDFNELCIKGEVDLLAWGYPYKDTNHLQGAKPAAQANLNSHDTSKSPGWAARDTSYKVHREGNEKKKVEKDIHPSEPLKMSKEGTDVIAQSTIQNVSITNTSEKPHVKIQVEQPPWMAMKNARIRRTRSAEAPTQAQYSRAKVAAATACVHPLKDNPSSQVNAASVKQEATSLAGSMVTDTEKDNINASTSEAVTEELSSSQLKESSLGSSCSGTDDRKRWAPYVSRDGNHCPPPPDSAQPQSQHQPQLQTGQPGVPGCHPPEAPYHNTPPPFGPPCEVHGWCAPGPLCLPPIPHLPPHPYWPPPRPCVYAWWPHCACYIWPMGCHGLSGCPPRLCAPCQAPRTSCQNAPNRSHNSTSPPDYAHTPGDKQSCPGFPRCHYPPAFAPSLFCPGPMCQREGKMPSSNAPNGMLPYCPNSYINPQF</sequence>
<evidence type="ECO:0000259" key="2">
    <source>
        <dbReference type="SMART" id="SM00394"/>
    </source>
</evidence>
<dbReference type="PANTHER" id="PTHR15494">
    <property type="entry name" value="CALCIUM-BINDING TYROSINE PHOSPHORYLATION-REGULATED PROTEIN"/>
    <property type="match status" value="1"/>
</dbReference>
<keyword evidence="4" id="KW-1185">Reference proteome</keyword>
<feature type="compositionally biased region" description="Low complexity" evidence="1">
    <location>
        <begin position="330"/>
        <end position="345"/>
    </location>
</feature>
<organism evidence="3 4">
    <name type="scientific">Coilia grayii</name>
    <name type="common">Gray's grenadier anchovy</name>
    <dbReference type="NCBI Taxonomy" id="363190"/>
    <lineage>
        <taxon>Eukaryota</taxon>
        <taxon>Metazoa</taxon>
        <taxon>Chordata</taxon>
        <taxon>Craniata</taxon>
        <taxon>Vertebrata</taxon>
        <taxon>Euteleostomi</taxon>
        <taxon>Actinopterygii</taxon>
        <taxon>Neopterygii</taxon>
        <taxon>Teleostei</taxon>
        <taxon>Clupei</taxon>
        <taxon>Clupeiformes</taxon>
        <taxon>Clupeoidei</taxon>
        <taxon>Engraulidae</taxon>
        <taxon>Coilinae</taxon>
        <taxon>Coilia</taxon>
    </lineage>
</organism>